<evidence type="ECO:0008006" key="3">
    <source>
        <dbReference type="Google" id="ProtNLM"/>
    </source>
</evidence>
<sequence>MKINYIFSLIIFIFISSCGNKITAPSEVNGIIYYDVETTETKSFSFFKIDNSTGKALEAKSKFKKLAESQNAIVYFEDGYSITRDQLRSFLAQFEESYEKEVSIYGEPSDLDRNGKIIFLMADINTNGNSTGGYFSSSDLIDGKDGIRGEYLHVNVKWELESVFGVMMHELQHLINYNMNAINGNKEMDIWLDEALSESTSYLFSEYITKSREEDFVNTPYYSFYSWNMQLNNGNDIFGSSGIFISYSSASIFMNWLNTKTGGNYNIYKEIAHSSPSLTSEERLTGITSKYGLGNNMDDVMLNWIDGLSKGDLPGVSISAISQSGSIPLLPRSVIVYNNTYSIPPDAKIKTIPLSGQGWNGFSAVVNTSENKNAGYVDEADIVDINLSQVNGLNSSMKYKSIDLDSLEGYHFMDKVF</sequence>
<proteinExistence type="predicted"/>
<protein>
    <recommendedName>
        <fullName evidence="3">Peptidase M30</fullName>
    </recommendedName>
</protein>
<dbReference type="Proteomes" id="UP000264880">
    <property type="component" value="Chromosome"/>
</dbReference>
<evidence type="ECO:0000313" key="2">
    <source>
        <dbReference type="Proteomes" id="UP000264880"/>
    </source>
</evidence>
<dbReference type="KEGG" id="bhp:BHAMNSH16_06440"/>
<name>A0AAC9XK53_9SPIR</name>
<dbReference type="RefSeq" id="WP_008728272.1">
    <property type="nucleotide sequence ID" value="NZ_CP019914.1"/>
</dbReference>
<evidence type="ECO:0000313" key="1">
    <source>
        <dbReference type="EMBL" id="ASJ21300.1"/>
    </source>
</evidence>
<reference evidence="1 2" key="1">
    <citation type="submission" date="2017-02" db="EMBL/GenBank/DDBJ databases">
        <title>Complete genome sequence of Brachyspira hampsonii genomovar I strain NSH-16 (ATCC BAA-2463).</title>
        <authorList>
            <person name="Mirajkar N.S."/>
            <person name="Gebhart C.J."/>
        </authorList>
    </citation>
    <scope>NUCLEOTIDE SEQUENCE [LARGE SCALE GENOMIC DNA]</scope>
    <source>
        <strain evidence="1 2">NSH-16</strain>
    </source>
</reference>
<gene>
    <name evidence="1" type="ORF">BHAMNSH16_06440</name>
</gene>
<keyword evidence="2" id="KW-1185">Reference proteome</keyword>
<dbReference type="EMBL" id="CP019914">
    <property type="protein sequence ID" value="ASJ21300.1"/>
    <property type="molecule type" value="Genomic_DNA"/>
</dbReference>
<organism evidence="1 2">
    <name type="scientific">Brachyspira hampsonii</name>
    <dbReference type="NCBI Taxonomy" id="1287055"/>
    <lineage>
        <taxon>Bacteria</taxon>
        <taxon>Pseudomonadati</taxon>
        <taxon>Spirochaetota</taxon>
        <taxon>Spirochaetia</taxon>
        <taxon>Brachyspirales</taxon>
        <taxon>Brachyspiraceae</taxon>
        <taxon>Brachyspira</taxon>
    </lineage>
</organism>
<dbReference type="PROSITE" id="PS51257">
    <property type="entry name" value="PROKAR_LIPOPROTEIN"/>
    <property type="match status" value="1"/>
</dbReference>
<accession>A0AAC9XK53</accession>
<dbReference type="AlphaFoldDB" id="A0AAC9XK53"/>